<feature type="transmembrane region" description="Helical" evidence="8">
    <location>
        <begin position="340"/>
        <end position="361"/>
    </location>
</feature>
<dbReference type="InterPro" id="IPR003834">
    <property type="entry name" value="Cyt_c_assmbl_TM_dom"/>
</dbReference>
<dbReference type="InterPro" id="IPR013766">
    <property type="entry name" value="Thioredoxin_domain"/>
</dbReference>
<comment type="caution">
    <text evidence="11">The sequence shown here is derived from an EMBL/GenBank/DDBJ whole genome shotgun (WGS) entry which is preliminary data.</text>
</comment>
<evidence type="ECO:0000256" key="6">
    <source>
        <dbReference type="ARBA" id="ARBA00023136"/>
    </source>
</evidence>
<dbReference type="Proteomes" id="UP000282184">
    <property type="component" value="Unassembled WGS sequence"/>
</dbReference>
<feature type="region of interest" description="Disordered" evidence="7">
    <location>
        <begin position="184"/>
        <end position="207"/>
    </location>
</feature>
<dbReference type="GO" id="GO:0045454">
    <property type="term" value="P:cell redox homeostasis"/>
    <property type="evidence" value="ECO:0007669"/>
    <property type="project" value="TreeGrafter"/>
</dbReference>
<dbReference type="InterPro" id="IPR036929">
    <property type="entry name" value="DsbDN_sf"/>
</dbReference>
<comment type="subcellular location">
    <subcellularLocation>
        <location evidence="1">Cell membrane</location>
        <topology evidence="1">Multi-pass membrane protein</topology>
    </subcellularLocation>
</comment>
<evidence type="ECO:0000256" key="8">
    <source>
        <dbReference type="SAM" id="Phobius"/>
    </source>
</evidence>
<dbReference type="Pfam" id="PF11412">
    <property type="entry name" value="DsbD_N"/>
    <property type="match status" value="1"/>
</dbReference>
<dbReference type="PANTHER" id="PTHR32234:SF0">
    <property type="entry name" value="THIOL:DISULFIDE INTERCHANGE PROTEIN DSBD"/>
    <property type="match status" value="1"/>
</dbReference>
<evidence type="ECO:0000259" key="10">
    <source>
        <dbReference type="PROSITE" id="PS51352"/>
    </source>
</evidence>
<reference evidence="11 12" key="1">
    <citation type="submission" date="2018-12" db="EMBL/GenBank/DDBJ databases">
        <title>Hymenobacter gummosus sp. nov., isolated from a spring.</title>
        <authorList>
            <person name="Nie L."/>
        </authorList>
    </citation>
    <scope>NUCLEOTIDE SEQUENCE [LARGE SCALE GENOMIC DNA]</scope>
    <source>
        <strain evidence="11 12">KCTC 52166</strain>
    </source>
</reference>
<keyword evidence="4" id="KW-0201">Cytochrome c-type biogenesis</keyword>
<evidence type="ECO:0000256" key="9">
    <source>
        <dbReference type="SAM" id="SignalP"/>
    </source>
</evidence>
<dbReference type="InterPro" id="IPR036249">
    <property type="entry name" value="Thioredoxin-like_sf"/>
</dbReference>
<keyword evidence="12" id="KW-1185">Reference proteome</keyword>
<dbReference type="Pfam" id="PF13899">
    <property type="entry name" value="Thioredoxin_7"/>
    <property type="match status" value="1"/>
</dbReference>
<gene>
    <name evidence="11" type="ORF">EJV47_11655</name>
</gene>
<name>A0A3S0H9Y4_9BACT</name>
<evidence type="ECO:0000256" key="5">
    <source>
        <dbReference type="ARBA" id="ARBA00022989"/>
    </source>
</evidence>
<feature type="transmembrane region" description="Helical" evidence="8">
    <location>
        <begin position="518"/>
        <end position="539"/>
    </location>
</feature>
<keyword evidence="9" id="KW-0732">Signal</keyword>
<feature type="transmembrane region" description="Helical" evidence="8">
    <location>
        <begin position="423"/>
        <end position="444"/>
    </location>
</feature>
<dbReference type="Gene3D" id="2.60.40.1250">
    <property type="entry name" value="Thiol:disulfide interchange protein DsbD, N-terminal domain"/>
    <property type="match status" value="1"/>
</dbReference>
<dbReference type="PANTHER" id="PTHR32234">
    <property type="entry name" value="THIOL:DISULFIDE INTERCHANGE PROTEIN DSBD"/>
    <property type="match status" value="1"/>
</dbReference>
<feature type="transmembrane region" description="Helical" evidence="8">
    <location>
        <begin position="306"/>
        <end position="328"/>
    </location>
</feature>
<dbReference type="PROSITE" id="PS51352">
    <property type="entry name" value="THIOREDOXIN_2"/>
    <property type="match status" value="1"/>
</dbReference>
<dbReference type="Pfam" id="PF02683">
    <property type="entry name" value="DsbD_TM"/>
    <property type="match status" value="1"/>
</dbReference>
<dbReference type="SUPFAM" id="SSF52833">
    <property type="entry name" value="Thioredoxin-like"/>
    <property type="match status" value="1"/>
</dbReference>
<evidence type="ECO:0000256" key="2">
    <source>
        <dbReference type="ARBA" id="ARBA00022475"/>
    </source>
</evidence>
<evidence type="ECO:0000256" key="4">
    <source>
        <dbReference type="ARBA" id="ARBA00022748"/>
    </source>
</evidence>
<dbReference type="RefSeq" id="WP_126693324.1">
    <property type="nucleotide sequence ID" value="NZ_RXOF01000005.1"/>
</dbReference>
<sequence>MFLRIILWLSLALPLAAACPATAQILVPTKLSTTVSPATAKVGDEVDLIVNARIDPTWHLYATDFDPDLGPTVFAFNWTKSPAYELVGKPKSVGTKKKYDTVFKGDVTYFETTGQIRQRVKLLQPGTLTIRAAVEYQSCTDTDGRCIPGDETLSFGPLTVTGAAAAPATTPAVPATSAKAPVTAATPTTAAAPPAAAPTTAPATQPAAAPAETTAVAAAPAVLPADTAPEATAAVAPTEPAAAAGAAPAVAAKPVTAGLGLWQFLLLAVGAGLVAVLMPCVYPMLPMTVSLFSQGSRSRQETVLRAVVYGLSIVGIYTGAGVVLSLLFGADTANLISSHWLPNLLSFVIFVVFGLSFLGLFEINAPSGLVNKVDAKADKGGWSGLFFMAATLVLVSFSCTVPIVGSVAIAAANGELLRPTLGMLAFSTAFALPFVLFALFPTLLKSMPSSGGWLNTLKVVLGFVELAMAFKFLSSADLSYHWGLLPRPLFLVIWIVLAGLLGFYLLGKFRLSHDSEAAYVSVPRLLLAAAAFSMMLYMVPGLFGAPLNALSALAPPPSRHDYAWTSGAAAAPAVATAGAATCTTPQFEGRLELPLNLSGYFTLEEALACARQKGKPVFVDFTGHNCGNCRVMESTVWSDPRVLQRLQNDFVIVALYADDKTELPQAKWYTSPRDQRVKRTIGEQNLDFQIRAFGMNAQPYYVILDPASTPAKPLQLTPAVAYESDIDKFIQFLDAAKTSYQQQNQAVAAH</sequence>
<dbReference type="Gene3D" id="3.40.30.10">
    <property type="entry name" value="Glutaredoxin"/>
    <property type="match status" value="1"/>
</dbReference>
<dbReference type="GO" id="GO:0015035">
    <property type="term" value="F:protein-disulfide reductase activity"/>
    <property type="evidence" value="ECO:0007669"/>
    <property type="project" value="TreeGrafter"/>
</dbReference>
<evidence type="ECO:0000313" key="12">
    <source>
        <dbReference type="Proteomes" id="UP000282184"/>
    </source>
</evidence>
<dbReference type="GO" id="GO:0017004">
    <property type="term" value="P:cytochrome complex assembly"/>
    <property type="evidence" value="ECO:0007669"/>
    <property type="project" value="UniProtKB-KW"/>
</dbReference>
<feature type="domain" description="Thioredoxin" evidence="10">
    <location>
        <begin position="571"/>
        <end position="738"/>
    </location>
</feature>
<dbReference type="InterPro" id="IPR028250">
    <property type="entry name" value="DsbDN"/>
</dbReference>
<evidence type="ECO:0000256" key="7">
    <source>
        <dbReference type="SAM" id="MobiDB-lite"/>
    </source>
</evidence>
<feature type="transmembrane region" description="Helical" evidence="8">
    <location>
        <begin position="488"/>
        <end position="506"/>
    </location>
</feature>
<dbReference type="OrthoDB" id="9811036at2"/>
<keyword evidence="5 8" id="KW-1133">Transmembrane helix</keyword>
<protein>
    <submittedName>
        <fullName evidence="11">DUF255 domain-containing protein</fullName>
    </submittedName>
</protein>
<feature type="chain" id="PRO_5018572400" evidence="9">
    <location>
        <begin position="24"/>
        <end position="750"/>
    </location>
</feature>
<feature type="transmembrane region" description="Helical" evidence="8">
    <location>
        <begin position="456"/>
        <end position="476"/>
    </location>
</feature>
<feature type="transmembrane region" description="Helical" evidence="8">
    <location>
        <begin position="382"/>
        <end position="411"/>
    </location>
</feature>
<organism evidence="11 12">
    <name type="scientific">Hymenobacter gummosus</name>
    <dbReference type="NCBI Taxonomy" id="1776032"/>
    <lineage>
        <taxon>Bacteria</taxon>
        <taxon>Pseudomonadati</taxon>
        <taxon>Bacteroidota</taxon>
        <taxon>Cytophagia</taxon>
        <taxon>Cytophagales</taxon>
        <taxon>Hymenobacteraceae</taxon>
        <taxon>Hymenobacter</taxon>
    </lineage>
</organism>
<dbReference type="PROSITE" id="PS51257">
    <property type="entry name" value="PROKAR_LIPOPROTEIN"/>
    <property type="match status" value="1"/>
</dbReference>
<keyword evidence="2" id="KW-1003">Cell membrane</keyword>
<proteinExistence type="predicted"/>
<evidence type="ECO:0000256" key="3">
    <source>
        <dbReference type="ARBA" id="ARBA00022692"/>
    </source>
</evidence>
<evidence type="ECO:0000256" key="1">
    <source>
        <dbReference type="ARBA" id="ARBA00004651"/>
    </source>
</evidence>
<dbReference type="EMBL" id="RXOF01000005">
    <property type="protein sequence ID" value="RTQ50275.1"/>
    <property type="molecule type" value="Genomic_DNA"/>
</dbReference>
<dbReference type="AlphaFoldDB" id="A0A3S0H9Y4"/>
<feature type="transmembrane region" description="Helical" evidence="8">
    <location>
        <begin position="261"/>
        <end position="285"/>
    </location>
</feature>
<feature type="signal peptide" evidence="9">
    <location>
        <begin position="1"/>
        <end position="23"/>
    </location>
</feature>
<keyword evidence="3 8" id="KW-0812">Transmembrane</keyword>
<evidence type="ECO:0000313" key="11">
    <source>
        <dbReference type="EMBL" id="RTQ50275.1"/>
    </source>
</evidence>
<accession>A0A3S0H9Y4</accession>
<dbReference type="GO" id="GO:0005886">
    <property type="term" value="C:plasma membrane"/>
    <property type="evidence" value="ECO:0007669"/>
    <property type="project" value="UniProtKB-SubCell"/>
</dbReference>
<keyword evidence="6 8" id="KW-0472">Membrane</keyword>